<dbReference type="EMBL" id="PDCK01000040">
    <property type="protein sequence ID" value="PRQ46615.1"/>
    <property type="molecule type" value="Genomic_DNA"/>
</dbReference>
<organism evidence="2 3">
    <name type="scientific">Rosa chinensis</name>
    <name type="common">China rose</name>
    <dbReference type="NCBI Taxonomy" id="74649"/>
    <lineage>
        <taxon>Eukaryota</taxon>
        <taxon>Viridiplantae</taxon>
        <taxon>Streptophyta</taxon>
        <taxon>Embryophyta</taxon>
        <taxon>Tracheophyta</taxon>
        <taxon>Spermatophyta</taxon>
        <taxon>Magnoliopsida</taxon>
        <taxon>eudicotyledons</taxon>
        <taxon>Gunneridae</taxon>
        <taxon>Pentapetalae</taxon>
        <taxon>rosids</taxon>
        <taxon>fabids</taxon>
        <taxon>Rosales</taxon>
        <taxon>Rosaceae</taxon>
        <taxon>Rosoideae</taxon>
        <taxon>Rosoideae incertae sedis</taxon>
        <taxon>Rosa</taxon>
    </lineage>
</organism>
<dbReference type="STRING" id="74649.A0A2P6RJM2"/>
<gene>
    <name evidence="2" type="ORF">RchiOBHm_Chr2g0090951</name>
</gene>
<comment type="caution">
    <text evidence="2">The sequence shown here is derived from an EMBL/GenBank/DDBJ whole genome shotgun (WGS) entry which is preliminary data.</text>
</comment>
<dbReference type="Gramene" id="PRQ46615">
    <property type="protein sequence ID" value="PRQ46615"/>
    <property type="gene ID" value="RchiOBHm_Chr2g0090951"/>
</dbReference>
<evidence type="ECO:0000313" key="3">
    <source>
        <dbReference type="Proteomes" id="UP000238479"/>
    </source>
</evidence>
<dbReference type="PANTHER" id="PTHR31672:SF13">
    <property type="entry name" value="F-BOX PROTEIN CPR30-LIKE"/>
    <property type="match status" value="1"/>
</dbReference>
<dbReference type="AlphaFoldDB" id="A0A2P6RJM2"/>
<reference evidence="2 3" key="1">
    <citation type="journal article" date="2018" name="Nat. Genet.">
        <title>The Rosa genome provides new insights in the design of modern roses.</title>
        <authorList>
            <person name="Bendahmane M."/>
        </authorList>
    </citation>
    <scope>NUCLEOTIDE SEQUENCE [LARGE SCALE GENOMIC DNA]</scope>
    <source>
        <strain evidence="3">cv. Old Blush</strain>
    </source>
</reference>
<dbReference type="NCBIfam" id="TIGR01640">
    <property type="entry name" value="F_box_assoc_1"/>
    <property type="match status" value="1"/>
</dbReference>
<evidence type="ECO:0000259" key="1">
    <source>
        <dbReference type="Pfam" id="PF07734"/>
    </source>
</evidence>
<dbReference type="PANTHER" id="PTHR31672">
    <property type="entry name" value="BNACNNG10540D PROTEIN"/>
    <property type="match status" value="1"/>
</dbReference>
<dbReference type="Proteomes" id="UP000238479">
    <property type="component" value="Chromosome 2"/>
</dbReference>
<dbReference type="Pfam" id="PF07734">
    <property type="entry name" value="FBA_1"/>
    <property type="match status" value="1"/>
</dbReference>
<dbReference type="InterPro" id="IPR017451">
    <property type="entry name" value="F-box-assoc_interact_dom"/>
</dbReference>
<accession>A0A2P6RJM2</accession>
<proteinExistence type="predicted"/>
<keyword evidence="3" id="KW-1185">Reference proteome</keyword>
<name>A0A2P6RJM2_ROSCH</name>
<dbReference type="InterPro" id="IPR006527">
    <property type="entry name" value="F-box-assoc_dom_typ1"/>
</dbReference>
<evidence type="ECO:0000313" key="2">
    <source>
        <dbReference type="EMBL" id="PRQ46615.1"/>
    </source>
</evidence>
<feature type="domain" description="F-box associated beta-propeller type 1" evidence="1">
    <location>
        <begin position="71"/>
        <end position="297"/>
    </location>
</feature>
<protein>
    <submittedName>
        <fullName evidence="2">Putative F-box associated interaction domain-containing protein</fullName>
    </submittedName>
</protein>
<dbReference type="InterPro" id="IPR050796">
    <property type="entry name" value="SCF_F-box_component"/>
</dbReference>
<sequence>MEDQGQFKAIEDKGQRLVFTDHARKRLYALDLVQFLNHNFALVRNNNVDDLDFVAKPTELDFVHDNIGSGWVPVVLSCNSFLMCRSDSGFHLINPVTKEWKKVPKTPITKMSFSWELYGFGFDDSTNQYKVVEGKGCTDGFVFSVYASLTDSWRKIECLFPYKQTRVCRKDGMVLNGGVHWLVKRDESLVIISFLLAEEEIREIQVPPNCSTGTVELSVFRDRLCITSFSLSPRETYNEFWVMKEYGVRDSWTKMEFGIPYHRLLHSGFWTEPHDLMLVDATLLVMCNFDDKSFWILSILHEFGEVDGFGSMGVYVESLKPLIDQEQLENSKDDGHP</sequence>